<dbReference type="EMBL" id="QXIX01000030">
    <property type="protein sequence ID" value="RIE14358.1"/>
    <property type="molecule type" value="Genomic_DNA"/>
</dbReference>
<dbReference type="GO" id="GO:0006083">
    <property type="term" value="P:acetate metabolic process"/>
    <property type="evidence" value="ECO:0007669"/>
    <property type="project" value="TreeGrafter"/>
</dbReference>
<dbReference type="Gene3D" id="3.30.420.40">
    <property type="match status" value="2"/>
</dbReference>
<evidence type="ECO:0000256" key="9">
    <source>
        <dbReference type="HAMAP-Rule" id="MF_00542"/>
    </source>
</evidence>
<dbReference type="InterPro" id="IPR011245">
    <property type="entry name" value="Butyrate_kin"/>
</dbReference>
<dbReference type="EMBL" id="QXIW01000039">
    <property type="protein sequence ID" value="RIE11383.1"/>
    <property type="molecule type" value="Genomic_DNA"/>
</dbReference>
<keyword evidence="3 9" id="KW-0963">Cytoplasm</keyword>
<keyword evidence="6 9" id="KW-0418">Kinase</keyword>
<dbReference type="InterPro" id="IPR023865">
    <property type="entry name" value="Aliphatic_acid_kinase_CS"/>
</dbReference>
<dbReference type="HAMAP" id="MF_00542">
    <property type="entry name" value="Butyrate_kinase"/>
    <property type="match status" value="1"/>
</dbReference>
<sequence length="350" mass="38007">MLILVVNPGSTSTRVALYEDGSCRDTSRLEHDSATLDKPLFPDQYDLRRDGVLAYLRNQKVDPRELAAVAARGGRLKPVSSGVYRVNEQMVRDAREGLQGQHPANTAVVLAAEIERTYGVPAYSVDPISVDELDDVARITGLKGIEHASLSHALSMRAVARRAARELGFEYRNTRLIVAHLGGGGSISAHLGGRMVDLYNSDQEGPFAVERAGGLPSLKLLEYLKDRGLSFAQGIRTLAHEGGLYSYFGVRNMQAIEDLASKETGGRAVLDAYVYQIAKGVASFLPIFSGKVDAVVFTGGVTCSTSIQKALEERLSFVGKILWYPGEFEMDALADGVRAALLGQEQVRDY</sequence>
<accession>A0A398DA06</accession>
<dbReference type="InterPro" id="IPR043129">
    <property type="entry name" value="ATPase_NBD"/>
</dbReference>
<evidence type="ECO:0000256" key="2">
    <source>
        <dbReference type="ARBA" id="ARBA00008748"/>
    </source>
</evidence>
<evidence type="ECO:0000313" key="14">
    <source>
        <dbReference type="Proteomes" id="UP000266042"/>
    </source>
</evidence>
<dbReference type="GO" id="GO:0005524">
    <property type="term" value="F:ATP binding"/>
    <property type="evidence" value="ECO:0007669"/>
    <property type="project" value="UniProtKB-KW"/>
</dbReference>
<keyword evidence="4 9" id="KW-0808">Transferase</keyword>
<dbReference type="SUPFAM" id="SSF53067">
    <property type="entry name" value="Actin-like ATPase domain"/>
    <property type="match status" value="2"/>
</dbReference>
<dbReference type="GO" id="GO:0005737">
    <property type="term" value="C:cytoplasm"/>
    <property type="evidence" value="ECO:0007669"/>
    <property type="project" value="UniProtKB-SubCell"/>
</dbReference>
<dbReference type="NCBIfam" id="TIGR02707">
    <property type="entry name" value="butyr_kinase"/>
    <property type="match status" value="1"/>
</dbReference>
<dbReference type="GO" id="GO:0008776">
    <property type="term" value="F:acetate kinase activity"/>
    <property type="evidence" value="ECO:0007669"/>
    <property type="project" value="TreeGrafter"/>
</dbReference>
<keyword evidence="7 9" id="KW-0067">ATP-binding</keyword>
<dbReference type="Proteomes" id="UP000265724">
    <property type="component" value="Unassembled WGS sequence"/>
</dbReference>
<keyword evidence="13" id="KW-1185">Reference proteome</keyword>
<dbReference type="AlphaFoldDB" id="A0A398DA06"/>
<dbReference type="Proteomes" id="UP000266042">
    <property type="component" value="Unassembled WGS sequence"/>
</dbReference>
<dbReference type="PROSITE" id="PS01076">
    <property type="entry name" value="ACETATE_KINASE_2"/>
    <property type="match status" value="1"/>
</dbReference>
<evidence type="ECO:0000313" key="13">
    <source>
        <dbReference type="Proteomes" id="UP000265724"/>
    </source>
</evidence>
<protein>
    <recommendedName>
        <fullName evidence="9">Probable butyrate kinase</fullName>
        <shortName evidence="9">BK</shortName>
        <ecNumber evidence="9">2.7.2.7</ecNumber>
    </recommendedName>
    <alternativeName>
        <fullName evidence="9">Branched-chain carboxylic acid kinase</fullName>
    </alternativeName>
</protein>
<evidence type="ECO:0000256" key="4">
    <source>
        <dbReference type="ARBA" id="ARBA00022679"/>
    </source>
</evidence>
<dbReference type="PANTHER" id="PTHR21060:SF15">
    <property type="entry name" value="ACETATE KINASE-RELATED"/>
    <property type="match status" value="1"/>
</dbReference>
<evidence type="ECO:0000313" key="12">
    <source>
        <dbReference type="EMBL" id="RIE14358.1"/>
    </source>
</evidence>
<dbReference type="InterPro" id="IPR000890">
    <property type="entry name" value="Aliphatic_acid_kin_short-chain"/>
</dbReference>
<comment type="catalytic activity">
    <reaction evidence="8 9">
        <text>butanoate + ATP = butanoyl phosphate + ADP</text>
        <dbReference type="Rhea" id="RHEA:13585"/>
        <dbReference type="ChEBI" id="CHEBI:17968"/>
        <dbReference type="ChEBI" id="CHEBI:30616"/>
        <dbReference type="ChEBI" id="CHEBI:58079"/>
        <dbReference type="ChEBI" id="CHEBI:456216"/>
        <dbReference type="EC" id="2.7.2.7"/>
    </reaction>
</comment>
<evidence type="ECO:0000313" key="11">
    <source>
        <dbReference type="EMBL" id="RIE11383.1"/>
    </source>
</evidence>
<dbReference type="CDD" id="cd24011">
    <property type="entry name" value="ASKHA_NBD_BK"/>
    <property type="match status" value="1"/>
</dbReference>
<evidence type="ECO:0000256" key="8">
    <source>
        <dbReference type="ARBA" id="ARBA00048596"/>
    </source>
</evidence>
<proteinExistence type="inferred from homology"/>
<dbReference type="EC" id="2.7.2.7" evidence="9"/>
<gene>
    <name evidence="9 11" type="primary">buk</name>
    <name evidence="12" type="ORF">SMC2_03165</name>
    <name evidence="11" type="ORF">SMC3_09185</name>
</gene>
<evidence type="ECO:0000256" key="7">
    <source>
        <dbReference type="ARBA" id="ARBA00022840"/>
    </source>
</evidence>
<comment type="similarity">
    <text evidence="2 9 10">Belongs to the acetokinase family.</text>
</comment>
<dbReference type="RefSeq" id="WP_119088304.1">
    <property type="nucleotide sequence ID" value="NZ_QXIV01000059.1"/>
</dbReference>
<evidence type="ECO:0000256" key="1">
    <source>
        <dbReference type="ARBA" id="ARBA00004496"/>
    </source>
</evidence>
<evidence type="ECO:0000256" key="10">
    <source>
        <dbReference type="RuleBase" id="RU003835"/>
    </source>
</evidence>
<dbReference type="NCBIfam" id="NF002834">
    <property type="entry name" value="PRK03011.1-5"/>
    <property type="match status" value="1"/>
</dbReference>
<evidence type="ECO:0000256" key="5">
    <source>
        <dbReference type="ARBA" id="ARBA00022741"/>
    </source>
</evidence>
<evidence type="ECO:0000256" key="3">
    <source>
        <dbReference type="ARBA" id="ARBA00022490"/>
    </source>
</evidence>
<reference evidence="13 14" key="1">
    <citation type="submission" date="2018-09" db="EMBL/GenBank/DDBJ databases">
        <title>Discovery and Ecogenomic Context for Candidatus Cryosericales, a Global Caldiserica Order Active in Thawing Permafrost.</title>
        <authorList>
            <person name="Martinez M.A."/>
            <person name="Woodcroft B.J."/>
            <person name="Ignacio Espinoza J.C."/>
            <person name="Zayed A."/>
            <person name="Singleton C.M."/>
            <person name="Boyd J."/>
            <person name="Li Y.-F."/>
            <person name="Purvine S."/>
            <person name="Maughan H."/>
            <person name="Hodgkins S.B."/>
            <person name="Anderson D."/>
            <person name="Sederholm M."/>
            <person name="Temperton B."/>
            <person name="Saleska S.R."/>
            <person name="Tyson G.W."/>
            <person name="Rich V.I."/>
        </authorList>
    </citation>
    <scope>NUCLEOTIDE SEQUENCE [LARGE SCALE GENOMIC DNA]</scope>
    <source>
        <strain evidence="12 13">SMC2</strain>
        <strain evidence="11 14">SMC3</strain>
    </source>
</reference>
<evidence type="ECO:0000256" key="6">
    <source>
        <dbReference type="ARBA" id="ARBA00022777"/>
    </source>
</evidence>
<comment type="subcellular location">
    <subcellularLocation>
        <location evidence="1 9">Cytoplasm</location>
    </subcellularLocation>
</comment>
<dbReference type="Pfam" id="PF00871">
    <property type="entry name" value="Acetate_kinase"/>
    <property type="match status" value="1"/>
</dbReference>
<dbReference type="GO" id="GO:0047761">
    <property type="term" value="F:butyrate kinase activity"/>
    <property type="evidence" value="ECO:0007669"/>
    <property type="project" value="UniProtKB-UniRule"/>
</dbReference>
<keyword evidence="5 9" id="KW-0547">Nucleotide-binding</keyword>
<comment type="caution">
    <text evidence="11">The sequence shown here is derived from an EMBL/GenBank/DDBJ whole genome shotgun (WGS) entry which is preliminary data.</text>
</comment>
<dbReference type="PIRSF" id="PIRSF036458">
    <property type="entry name" value="Butyrate_kin"/>
    <property type="match status" value="1"/>
</dbReference>
<organism evidence="11 14">
    <name type="scientific">Candidatus Cryosericum hinesii</name>
    <dbReference type="NCBI Taxonomy" id="2290915"/>
    <lineage>
        <taxon>Bacteria</taxon>
        <taxon>Pseudomonadati</taxon>
        <taxon>Caldisericota/Cryosericota group</taxon>
        <taxon>Candidatus Cryosericota</taxon>
        <taxon>Candidatus Cryosericia</taxon>
        <taxon>Candidatus Cryosericales</taxon>
        <taxon>Candidatus Cryosericaceae</taxon>
        <taxon>Candidatus Cryosericum</taxon>
    </lineage>
</organism>
<dbReference type="PRINTS" id="PR00471">
    <property type="entry name" value="ACETATEKNASE"/>
</dbReference>
<dbReference type="PANTHER" id="PTHR21060">
    <property type="entry name" value="ACETATE KINASE"/>
    <property type="match status" value="1"/>
</dbReference>
<name>A0A398DA06_9BACT</name>